<keyword evidence="8" id="KW-1185">Reference proteome</keyword>
<organism evidence="7 8">
    <name type="scientific">Winkia neuii</name>
    <dbReference type="NCBI Taxonomy" id="33007"/>
    <lineage>
        <taxon>Bacteria</taxon>
        <taxon>Bacillati</taxon>
        <taxon>Actinomycetota</taxon>
        <taxon>Actinomycetes</taxon>
        <taxon>Actinomycetales</taxon>
        <taxon>Actinomycetaceae</taxon>
        <taxon>Winkia</taxon>
    </lineage>
</organism>
<dbReference type="STRING" id="33007.HMPREF3198_02161"/>
<name>A0A2I1IL98_9ACTO</name>
<keyword evidence="3 5" id="KW-0378">Hydrolase</keyword>
<keyword evidence="4" id="KW-0460">Magnesium</keyword>
<dbReference type="GeneID" id="35867026"/>
<dbReference type="PROSITE" id="PS51462">
    <property type="entry name" value="NUDIX"/>
    <property type="match status" value="1"/>
</dbReference>
<evidence type="ECO:0000256" key="2">
    <source>
        <dbReference type="ARBA" id="ARBA00005582"/>
    </source>
</evidence>
<sequence>MSTWKIGAEGLPYRKAARVIVFDSCGRVLLVQGHDGDDPGRHWWFTVGGGIEEGEDPRQAARRELKEETGIAATLEELVGPVMFRQGLFDFAKGPARQDEWFFLLYLQRTERIRTKGWTSSEKEVLDGLEWFSLSDLEDLQAGGSALYPKELFKLLPKWQKNWDGQVKRIGINESGD</sequence>
<evidence type="ECO:0000256" key="3">
    <source>
        <dbReference type="ARBA" id="ARBA00022801"/>
    </source>
</evidence>
<evidence type="ECO:0000259" key="6">
    <source>
        <dbReference type="PROSITE" id="PS51462"/>
    </source>
</evidence>
<evidence type="ECO:0000313" key="8">
    <source>
        <dbReference type="Proteomes" id="UP000235122"/>
    </source>
</evidence>
<comment type="caution">
    <text evidence="7">The sequence shown here is derived from an EMBL/GenBank/DDBJ whole genome shotgun (WGS) entry which is preliminary data.</text>
</comment>
<dbReference type="CDD" id="cd04685">
    <property type="entry name" value="NUDIX_Hydrolase"/>
    <property type="match status" value="1"/>
</dbReference>
<evidence type="ECO:0000313" key="7">
    <source>
        <dbReference type="EMBL" id="PKY71903.1"/>
    </source>
</evidence>
<comment type="similarity">
    <text evidence="2 5">Belongs to the Nudix hydrolase family.</text>
</comment>
<dbReference type="Pfam" id="PF00293">
    <property type="entry name" value="NUDIX"/>
    <property type="match status" value="1"/>
</dbReference>
<dbReference type="GO" id="GO:0016787">
    <property type="term" value="F:hydrolase activity"/>
    <property type="evidence" value="ECO:0007669"/>
    <property type="project" value="UniProtKB-KW"/>
</dbReference>
<dbReference type="InterPro" id="IPR020084">
    <property type="entry name" value="NUDIX_hydrolase_CS"/>
</dbReference>
<gene>
    <name evidence="7" type="ORF">CYJ19_09305</name>
</gene>
<feature type="domain" description="Nudix hydrolase" evidence="6">
    <location>
        <begin position="12"/>
        <end position="154"/>
    </location>
</feature>
<dbReference type="EMBL" id="PKKO01000005">
    <property type="protein sequence ID" value="PKY71903.1"/>
    <property type="molecule type" value="Genomic_DNA"/>
</dbReference>
<evidence type="ECO:0000256" key="1">
    <source>
        <dbReference type="ARBA" id="ARBA00001946"/>
    </source>
</evidence>
<dbReference type="InterPro" id="IPR015797">
    <property type="entry name" value="NUDIX_hydrolase-like_dom_sf"/>
</dbReference>
<dbReference type="PROSITE" id="PS00893">
    <property type="entry name" value="NUDIX_BOX"/>
    <property type="match status" value="1"/>
</dbReference>
<dbReference type="Gene3D" id="3.90.79.10">
    <property type="entry name" value="Nucleoside Triphosphate Pyrophosphohydrolase"/>
    <property type="match status" value="1"/>
</dbReference>
<reference evidence="7 8" key="1">
    <citation type="submission" date="2017-12" db="EMBL/GenBank/DDBJ databases">
        <title>Phylogenetic diversity of female urinary microbiome.</title>
        <authorList>
            <person name="Thomas-White K."/>
            <person name="Wolfe A.J."/>
        </authorList>
    </citation>
    <scope>NUCLEOTIDE SEQUENCE [LARGE SCALE GENOMIC DNA]</scope>
    <source>
        <strain evidence="7 8">UMB0402</strain>
    </source>
</reference>
<dbReference type="PANTHER" id="PTHR43046">
    <property type="entry name" value="GDP-MANNOSE MANNOSYL HYDROLASE"/>
    <property type="match status" value="1"/>
</dbReference>
<comment type="cofactor">
    <cofactor evidence="1">
        <name>Mg(2+)</name>
        <dbReference type="ChEBI" id="CHEBI:18420"/>
    </cofactor>
</comment>
<dbReference type="SUPFAM" id="SSF55811">
    <property type="entry name" value="Nudix"/>
    <property type="match status" value="1"/>
</dbReference>
<dbReference type="PANTHER" id="PTHR43046:SF12">
    <property type="entry name" value="GDP-MANNOSE MANNOSYL HYDROLASE"/>
    <property type="match status" value="1"/>
</dbReference>
<dbReference type="PRINTS" id="PR00502">
    <property type="entry name" value="NUDIXFAMILY"/>
</dbReference>
<dbReference type="InterPro" id="IPR020476">
    <property type="entry name" value="Nudix_hydrolase"/>
</dbReference>
<evidence type="ECO:0000256" key="4">
    <source>
        <dbReference type="ARBA" id="ARBA00022842"/>
    </source>
</evidence>
<proteinExistence type="inferred from homology"/>
<dbReference type="Proteomes" id="UP000235122">
    <property type="component" value="Unassembled WGS sequence"/>
</dbReference>
<evidence type="ECO:0000256" key="5">
    <source>
        <dbReference type="RuleBase" id="RU003476"/>
    </source>
</evidence>
<dbReference type="InterPro" id="IPR000086">
    <property type="entry name" value="NUDIX_hydrolase_dom"/>
</dbReference>
<dbReference type="AlphaFoldDB" id="A0A2I1IL98"/>
<protein>
    <submittedName>
        <fullName evidence="7">NUDIX domain-containing protein</fullName>
    </submittedName>
</protein>
<accession>A0A2I1IL98</accession>
<dbReference type="RefSeq" id="WP_024331723.1">
    <property type="nucleotide sequence ID" value="NZ_JASOXK010000006.1"/>
</dbReference>